<accession>A0A934WIG3</accession>
<reference evidence="5" key="2">
    <citation type="journal article" date="2020" name="Microorganisms">
        <title>Osmotic Adaptation and Compatible Solute Biosynthesis of Phototrophic Bacteria as Revealed from Genome Analyses.</title>
        <authorList>
            <person name="Imhoff J.F."/>
            <person name="Rahn T."/>
            <person name="Kunzel S."/>
            <person name="Keller A."/>
            <person name="Neulinger S.C."/>
        </authorList>
    </citation>
    <scope>NUCLEOTIDE SEQUENCE</scope>
    <source>
        <strain evidence="5">LMG 28126</strain>
    </source>
</reference>
<dbReference type="InterPro" id="IPR036979">
    <property type="entry name" value="CM_dom_sf"/>
</dbReference>
<dbReference type="Pfam" id="PF01817">
    <property type="entry name" value="CM_2"/>
    <property type="match status" value="1"/>
</dbReference>
<evidence type="ECO:0000259" key="4">
    <source>
        <dbReference type="PROSITE" id="PS51168"/>
    </source>
</evidence>
<name>A0A934WIG3_9RHOB</name>
<dbReference type="PIRSF" id="PIRSF029775">
    <property type="entry name" value="Isochor_pyr_lyas"/>
    <property type="match status" value="1"/>
</dbReference>
<keyword evidence="2" id="KW-0413">Isomerase</keyword>
<evidence type="ECO:0000256" key="2">
    <source>
        <dbReference type="ARBA" id="ARBA00023235"/>
    </source>
</evidence>
<dbReference type="SMART" id="SM00830">
    <property type="entry name" value="CM_2"/>
    <property type="match status" value="1"/>
</dbReference>
<evidence type="ECO:0000313" key="6">
    <source>
        <dbReference type="Proteomes" id="UP000706333"/>
    </source>
</evidence>
<dbReference type="EC" id="5.4.99.5" evidence="1"/>
<dbReference type="InterPro" id="IPR002701">
    <property type="entry name" value="CM_II_prokaryot"/>
</dbReference>
<organism evidence="5 6">
    <name type="scientific">Rhodobaculum claviforme</name>
    <dbReference type="NCBI Taxonomy" id="1549854"/>
    <lineage>
        <taxon>Bacteria</taxon>
        <taxon>Pseudomonadati</taxon>
        <taxon>Pseudomonadota</taxon>
        <taxon>Alphaproteobacteria</taxon>
        <taxon>Rhodobacterales</taxon>
        <taxon>Paracoccaceae</taxon>
        <taxon>Rhodobaculum</taxon>
    </lineage>
</organism>
<feature type="domain" description="Chorismate mutase" evidence="4">
    <location>
        <begin position="6"/>
        <end position="97"/>
    </location>
</feature>
<dbReference type="PROSITE" id="PS51168">
    <property type="entry name" value="CHORISMATE_MUT_2"/>
    <property type="match status" value="1"/>
</dbReference>
<dbReference type="GO" id="GO:0016835">
    <property type="term" value="F:carbon-oxygen lyase activity"/>
    <property type="evidence" value="ECO:0007669"/>
    <property type="project" value="InterPro"/>
</dbReference>
<evidence type="ECO:0000256" key="3">
    <source>
        <dbReference type="PIRSR" id="PIRSR029775-1"/>
    </source>
</evidence>
<dbReference type="GO" id="GO:0004106">
    <property type="term" value="F:chorismate mutase activity"/>
    <property type="evidence" value="ECO:0007669"/>
    <property type="project" value="UniProtKB-EC"/>
</dbReference>
<dbReference type="AlphaFoldDB" id="A0A934WIG3"/>
<dbReference type="EMBL" id="NHSD01000294">
    <property type="protein sequence ID" value="MBK5928185.1"/>
    <property type="molecule type" value="Genomic_DNA"/>
</dbReference>
<protein>
    <recommendedName>
        <fullName evidence="1">chorismate mutase</fullName>
        <ecNumber evidence="1">5.4.99.5</ecNumber>
    </recommendedName>
</protein>
<comment type="caution">
    <text evidence="5">The sequence shown here is derived from an EMBL/GenBank/DDBJ whole genome shotgun (WGS) entry which is preliminary data.</text>
</comment>
<dbReference type="InterPro" id="IPR036263">
    <property type="entry name" value="Chorismate_II_sf"/>
</dbReference>
<dbReference type="PANTHER" id="PTHR38041">
    <property type="entry name" value="CHORISMATE MUTASE"/>
    <property type="match status" value="1"/>
</dbReference>
<feature type="binding site" evidence="3">
    <location>
        <position position="44"/>
    </location>
    <ligand>
        <name>substrate</name>
    </ligand>
</feature>
<dbReference type="InterPro" id="IPR051331">
    <property type="entry name" value="Chorismate_mutase-related"/>
</dbReference>
<dbReference type="SUPFAM" id="SSF48600">
    <property type="entry name" value="Chorismate mutase II"/>
    <property type="match status" value="1"/>
</dbReference>
<feature type="binding site" evidence="3">
    <location>
        <position position="33"/>
    </location>
    <ligand>
        <name>substrate</name>
    </ligand>
</feature>
<dbReference type="InterPro" id="IPR008241">
    <property type="entry name" value="Isochorismate_pyruvate-lyase"/>
</dbReference>
<sequence length="105" mass="11881">MSDRRPEDCRDMPELRALIDTLDAELVAQLALRARCIDRAVQIKRGVGLPARIPARVEDVVTKVRARAEVEGLDPDLVEALWRRLIEWSIAREERTLGGSDDHTP</sequence>
<reference evidence="5" key="1">
    <citation type="submission" date="2017-05" db="EMBL/GenBank/DDBJ databases">
        <authorList>
            <person name="Imhoff J.F."/>
            <person name="Rahn T."/>
            <person name="Kuenzel S."/>
            <person name="Neulinger S.C."/>
        </authorList>
    </citation>
    <scope>NUCLEOTIDE SEQUENCE</scope>
    <source>
        <strain evidence="5">LMG 28126</strain>
    </source>
</reference>
<dbReference type="PANTHER" id="PTHR38041:SF1">
    <property type="entry name" value="CHORISMATE MUTASE"/>
    <property type="match status" value="1"/>
</dbReference>
<dbReference type="GO" id="GO:0009697">
    <property type="term" value="P:salicylic acid biosynthetic process"/>
    <property type="evidence" value="ECO:0007669"/>
    <property type="project" value="InterPro"/>
</dbReference>
<dbReference type="Gene3D" id="1.20.59.10">
    <property type="entry name" value="Chorismate mutase"/>
    <property type="match status" value="1"/>
</dbReference>
<keyword evidence="6" id="KW-1185">Reference proteome</keyword>
<dbReference type="GO" id="GO:0046417">
    <property type="term" value="P:chorismate metabolic process"/>
    <property type="evidence" value="ECO:0007669"/>
    <property type="project" value="InterPro"/>
</dbReference>
<evidence type="ECO:0000256" key="1">
    <source>
        <dbReference type="ARBA" id="ARBA00012404"/>
    </source>
</evidence>
<proteinExistence type="predicted"/>
<dbReference type="Proteomes" id="UP000706333">
    <property type="component" value="Unassembled WGS sequence"/>
</dbReference>
<gene>
    <name evidence="5" type="ORF">CCR87_12730</name>
</gene>
<feature type="binding site" evidence="3">
    <location>
        <position position="16"/>
    </location>
    <ligand>
        <name>substrate</name>
    </ligand>
</feature>
<evidence type="ECO:0000313" key="5">
    <source>
        <dbReference type="EMBL" id="MBK5928185.1"/>
    </source>
</evidence>
<feature type="binding site" evidence="3">
    <location>
        <position position="93"/>
    </location>
    <ligand>
        <name>substrate</name>
    </ligand>
</feature>